<dbReference type="Proteomes" id="UP001060919">
    <property type="component" value="Chromosome"/>
</dbReference>
<proteinExistence type="predicted"/>
<organism evidence="2 3">
    <name type="scientific">Aureispira anguillae</name>
    <dbReference type="NCBI Taxonomy" id="2864201"/>
    <lineage>
        <taxon>Bacteria</taxon>
        <taxon>Pseudomonadati</taxon>
        <taxon>Bacteroidota</taxon>
        <taxon>Saprospiria</taxon>
        <taxon>Saprospirales</taxon>
        <taxon>Saprospiraceae</taxon>
        <taxon>Aureispira</taxon>
    </lineage>
</organism>
<reference evidence="2" key="1">
    <citation type="submission" date="2022-09" db="EMBL/GenBank/DDBJ databases">
        <title>Aureispira anguillicida sp. nov., isolated from Leptocephalus of Japanese eel Anguilla japonica.</title>
        <authorList>
            <person name="Yuasa K."/>
            <person name="Mekata T."/>
            <person name="Ikunari K."/>
        </authorList>
    </citation>
    <scope>NUCLEOTIDE SEQUENCE</scope>
    <source>
        <strain evidence="2">EL160426</strain>
    </source>
</reference>
<gene>
    <name evidence="2" type="ORF">AsAng_0023830</name>
</gene>
<feature type="signal peptide" evidence="1">
    <location>
        <begin position="1"/>
        <end position="20"/>
    </location>
</feature>
<keyword evidence="1" id="KW-0732">Signal</keyword>
<evidence type="ECO:0000313" key="3">
    <source>
        <dbReference type="Proteomes" id="UP001060919"/>
    </source>
</evidence>
<sequence>MQLLKISFIVTLLISLCSFAVLSTQEDGKEQLYKDFLSKFKQINLPNEVMLRANIPQLRALENGAEAQTELKEEPVVDPSILDSKYDEFILEIGLGMMSRMGPSTYRAVLALASSGKYSAVVYSESRSFDGGALSYKLATFDATGKPIASRYLGYAGLEEQVKLKVTEKMELTVHAMVAQEGSEEYRVKDTKKMFITPKGEILVHNEVKPSKIKPLQKSVKSKFTSL</sequence>
<name>A0A915YEJ6_9BACT</name>
<protein>
    <recommendedName>
        <fullName evidence="4">Lipoprotein</fullName>
    </recommendedName>
</protein>
<dbReference type="EMBL" id="AP026867">
    <property type="protein sequence ID" value="BDS11669.1"/>
    <property type="molecule type" value="Genomic_DNA"/>
</dbReference>
<dbReference type="RefSeq" id="WP_264792823.1">
    <property type="nucleotide sequence ID" value="NZ_AP026867.1"/>
</dbReference>
<feature type="chain" id="PRO_5036720754" description="Lipoprotein" evidence="1">
    <location>
        <begin position="21"/>
        <end position="227"/>
    </location>
</feature>
<dbReference type="KEGG" id="aup:AsAng_0023830"/>
<evidence type="ECO:0000256" key="1">
    <source>
        <dbReference type="SAM" id="SignalP"/>
    </source>
</evidence>
<evidence type="ECO:0008006" key="4">
    <source>
        <dbReference type="Google" id="ProtNLM"/>
    </source>
</evidence>
<dbReference type="AlphaFoldDB" id="A0A915YEJ6"/>
<keyword evidence="3" id="KW-1185">Reference proteome</keyword>
<accession>A0A915YEJ6</accession>
<evidence type="ECO:0000313" key="2">
    <source>
        <dbReference type="EMBL" id="BDS11669.1"/>
    </source>
</evidence>